<evidence type="ECO:0000256" key="5">
    <source>
        <dbReference type="RuleBase" id="RU369036"/>
    </source>
</evidence>
<dbReference type="InterPro" id="IPR001680">
    <property type="entry name" value="WD40_rpt"/>
</dbReference>
<feature type="repeat" description="WD" evidence="4">
    <location>
        <begin position="176"/>
        <end position="217"/>
    </location>
</feature>
<dbReference type="GO" id="GO:0000974">
    <property type="term" value="C:Prp19 complex"/>
    <property type="evidence" value="ECO:0007669"/>
    <property type="project" value="TreeGrafter"/>
</dbReference>
<evidence type="ECO:0000256" key="6">
    <source>
        <dbReference type="SAM" id="MobiDB-lite"/>
    </source>
</evidence>
<protein>
    <recommendedName>
        <fullName evidence="5">Pre-mRNA-splicing factor PRP46</fullName>
    </recommendedName>
    <alternativeName>
        <fullName evidence="5">Pre-mRNA-processing protein 46</fullName>
    </alternativeName>
</protein>
<feature type="repeat" description="WD" evidence="4">
    <location>
        <begin position="387"/>
        <end position="422"/>
    </location>
</feature>
<keyword evidence="5" id="KW-0507">mRNA processing</keyword>
<name>A0A427XCT6_9TREE</name>
<comment type="caution">
    <text evidence="7">The sequence shown here is derived from an EMBL/GenBank/DDBJ whole genome shotgun (WGS) entry which is preliminary data.</text>
</comment>
<proteinExistence type="inferred from homology"/>
<dbReference type="FunFam" id="2.130.10.10:FF:000012">
    <property type="entry name" value="Putative pleiotropic regulator 1"/>
    <property type="match status" value="1"/>
</dbReference>
<dbReference type="STRING" id="105984.A0A427XCT6"/>
<dbReference type="PROSITE" id="PS50294">
    <property type="entry name" value="WD_REPEATS_REGION"/>
    <property type="match status" value="5"/>
</dbReference>
<reference evidence="7 8" key="1">
    <citation type="submission" date="2018-11" db="EMBL/GenBank/DDBJ databases">
        <title>Genome sequence of Apiotrichum porosum DSM 27194.</title>
        <authorList>
            <person name="Aliyu H."/>
            <person name="Gorte O."/>
            <person name="Ochsenreither K."/>
        </authorList>
    </citation>
    <scope>NUCLEOTIDE SEQUENCE [LARGE SCALE GENOMIC DNA]</scope>
    <source>
        <strain evidence="7 8">DSM 27194</strain>
    </source>
</reference>
<dbReference type="PROSITE" id="PS50082">
    <property type="entry name" value="WD_REPEATS_2"/>
    <property type="match status" value="5"/>
</dbReference>
<dbReference type="InterPro" id="IPR020472">
    <property type="entry name" value="WD40_PAC1"/>
</dbReference>
<dbReference type="PRINTS" id="PR00320">
    <property type="entry name" value="GPROTEINBRPT"/>
</dbReference>
<dbReference type="PANTHER" id="PTHR19923:SF0">
    <property type="entry name" value="PLEIOTROPIC REGULATOR 1"/>
    <property type="match status" value="1"/>
</dbReference>
<feature type="compositionally biased region" description="Low complexity" evidence="6">
    <location>
        <begin position="110"/>
        <end position="120"/>
    </location>
</feature>
<comment type="subcellular location">
    <subcellularLocation>
        <location evidence="5">Nucleus</location>
    </subcellularLocation>
</comment>
<dbReference type="RefSeq" id="XP_028471836.1">
    <property type="nucleotide sequence ID" value="XM_028620961.1"/>
</dbReference>
<dbReference type="PROSITE" id="PS00678">
    <property type="entry name" value="WD_REPEATS_1"/>
    <property type="match status" value="2"/>
</dbReference>
<dbReference type="GO" id="GO:0071011">
    <property type="term" value="C:precatalytic spliceosome"/>
    <property type="evidence" value="ECO:0007669"/>
    <property type="project" value="TreeGrafter"/>
</dbReference>
<feature type="repeat" description="WD" evidence="4">
    <location>
        <begin position="260"/>
        <end position="301"/>
    </location>
</feature>
<organism evidence="7 8">
    <name type="scientific">Apiotrichum porosum</name>
    <dbReference type="NCBI Taxonomy" id="105984"/>
    <lineage>
        <taxon>Eukaryota</taxon>
        <taxon>Fungi</taxon>
        <taxon>Dikarya</taxon>
        <taxon>Basidiomycota</taxon>
        <taxon>Agaricomycotina</taxon>
        <taxon>Tremellomycetes</taxon>
        <taxon>Trichosporonales</taxon>
        <taxon>Trichosporonaceae</taxon>
        <taxon>Apiotrichum</taxon>
    </lineage>
</organism>
<feature type="repeat" description="WD" evidence="4">
    <location>
        <begin position="302"/>
        <end position="343"/>
    </location>
</feature>
<dbReference type="InterPro" id="IPR036322">
    <property type="entry name" value="WD40_repeat_dom_sf"/>
</dbReference>
<feature type="repeat" description="WD" evidence="4">
    <location>
        <begin position="218"/>
        <end position="259"/>
    </location>
</feature>
<dbReference type="InterPro" id="IPR045241">
    <property type="entry name" value="Prp46/PLRG1-like"/>
</dbReference>
<dbReference type="SUPFAM" id="SSF50978">
    <property type="entry name" value="WD40 repeat-like"/>
    <property type="match status" value="1"/>
</dbReference>
<dbReference type="Gene3D" id="2.130.10.10">
    <property type="entry name" value="YVTN repeat-like/Quinoprotein amine dehydrogenase"/>
    <property type="match status" value="1"/>
</dbReference>
<dbReference type="GeneID" id="39589980"/>
<keyword evidence="5" id="KW-0508">mRNA splicing</keyword>
<dbReference type="EMBL" id="RSCE01000022">
    <property type="protein sequence ID" value="RSH76689.1"/>
    <property type="molecule type" value="Genomic_DNA"/>
</dbReference>
<evidence type="ECO:0000256" key="4">
    <source>
        <dbReference type="PROSITE-ProRule" id="PRU00221"/>
    </source>
</evidence>
<sequence>MSADVAAAGPSVPVGAGALPPLAELVERSTKRTRAVYGREIGGVDDGLERASKIKLTTKLAIEYKDVQVLPPVLQAQAGPAGPKRPAAVAGPSAPAGVGAGPKLITGGEAPASSSSSASSFATPAPRALVKFRHQEGFAAEGGHASSRLSQALMRKKEAREVKPVYHPQWKLSRVISGHMGWVRALAVDPGNQWFATGAGDRVIKIWDLASGELKLSLTGHISTIRSLAVSDRHPYLFSAGEDKMVKCWDLETNKVIRHYHGHFSGVYSLDLHPTLDVLVTGGRDSAVRVWDMRSRANIFTLTGHQSTVADVKCQASDPQIISSSMDSTVKLWDLAAGKCMTTLTHHKKAVRALAIHPTEFSFASGSSGTNNIKKWKCPEGIFVNNFTGHEAIINTLSVNEEGVMFSGADNGTLTMWDYATGLPFQHMKDIPQPGSLDAEAGVFCSAFDRTGTRLITGGADKTIKVYSEMA</sequence>
<keyword evidence="5" id="KW-0747">Spliceosome</keyword>
<evidence type="ECO:0000256" key="3">
    <source>
        <dbReference type="ARBA" id="ARBA00025726"/>
    </source>
</evidence>
<dbReference type="GO" id="GO:0071013">
    <property type="term" value="C:catalytic step 2 spliceosome"/>
    <property type="evidence" value="ECO:0007669"/>
    <property type="project" value="TreeGrafter"/>
</dbReference>
<keyword evidence="2 5" id="KW-0677">Repeat</keyword>
<evidence type="ECO:0000256" key="1">
    <source>
        <dbReference type="ARBA" id="ARBA00022574"/>
    </source>
</evidence>
<keyword evidence="1 4" id="KW-0853">WD repeat</keyword>
<comment type="function">
    <text evidence="5">Involved in pre-mRNA splicing and required for cell cycle progression at G2/M.</text>
</comment>
<feature type="compositionally biased region" description="Low complexity" evidence="6">
    <location>
        <begin position="86"/>
        <end position="97"/>
    </location>
</feature>
<gene>
    <name evidence="7" type="primary">PRP46</name>
    <name evidence="7" type="ORF">EHS24_005437</name>
</gene>
<dbReference type="InterPro" id="IPR019775">
    <property type="entry name" value="WD40_repeat_CS"/>
</dbReference>
<dbReference type="OrthoDB" id="10256122at2759"/>
<keyword evidence="5" id="KW-0539">Nucleus</keyword>
<comment type="similarity">
    <text evidence="3 5">Belongs to the WD repeat PRL1/PRL2 family.</text>
</comment>
<dbReference type="SMART" id="SM00320">
    <property type="entry name" value="WD40"/>
    <property type="match status" value="7"/>
</dbReference>
<dbReference type="GO" id="GO:0000398">
    <property type="term" value="P:mRNA splicing, via spliceosome"/>
    <property type="evidence" value="ECO:0007669"/>
    <property type="project" value="UniProtKB-UniRule"/>
</dbReference>
<dbReference type="Proteomes" id="UP000279236">
    <property type="component" value="Unassembled WGS sequence"/>
</dbReference>
<dbReference type="PANTHER" id="PTHR19923">
    <property type="entry name" value="WD40 REPEAT PROTEINPRL1/PRL2-RELATED"/>
    <property type="match status" value="1"/>
</dbReference>
<dbReference type="CDD" id="cd00200">
    <property type="entry name" value="WD40"/>
    <property type="match status" value="1"/>
</dbReference>
<dbReference type="InterPro" id="IPR015943">
    <property type="entry name" value="WD40/YVTN_repeat-like_dom_sf"/>
</dbReference>
<keyword evidence="8" id="KW-1185">Reference proteome</keyword>
<evidence type="ECO:0000313" key="8">
    <source>
        <dbReference type="Proteomes" id="UP000279236"/>
    </source>
</evidence>
<feature type="region of interest" description="Disordered" evidence="6">
    <location>
        <begin position="78"/>
        <end position="120"/>
    </location>
</feature>
<evidence type="ECO:0000313" key="7">
    <source>
        <dbReference type="EMBL" id="RSH76689.1"/>
    </source>
</evidence>
<evidence type="ECO:0000256" key="2">
    <source>
        <dbReference type="ARBA" id="ARBA00022737"/>
    </source>
</evidence>
<dbReference type="Pfam" id="PF00400">
    <property type="entry name" value="WD40"/>
    <property type="match status" value="7"/>
</dbReference>
<accession>A0A427XCT6</accession>
<comment type="subunit">
    <text evidence="5">Associated with the spliceosome.</text>
</comment>
<dbReference type="AlphaFoldDB" id="A0A427XCT6"/>